<dbReference type="CDD" id="cd02517">
    <property type="entry name" value="CMP-KDO-Synthetase"/>
    <property type="match status" value="1"/>
</dbReference>
<keyword evidence="1 4" id="KW-0808">Transferase</keyword>
<dbReference type="GO" id="GO:0008690">
    <property type="term" value="F:3-deoxy-manno-octulosonate cytidylyltransferase activity"/>
    <property type="evidence" value="ECO:0007669"/>
    <property type="project" value="UniProtKB-EC"/>
</dbReference>
<dbReference type="NCBIfam" id="TIGR00466">
    <property type="entry name" value="kdsB"/>
    <property type="match status" value="1"/>
</dbReference>
<evidence type="ECO:0000313" key="5">
    <source>
        <dbReference type="EMBL" id="MBP3957461.1"/>
    </source>
</evidence>
<keyword evidence="2 4" id="KW-0548">Nucleotidyltransferase</keyword>
<dbReference type="SUPFAM" id="SSF53448">
    <property type="entry name" value="Nucleotide-diphospho-sugar transferases"/>
    <property type="match status" value="1"/>
</dbReference>
<dbReference type="Gene3D" id="3.90.550.10">
    <property type="entry name" value="Spore Coat Polysaccharide Biosynthesis Protein SpsA, Chain A"/>
    <property type="match status" value="1"/>
</dbReference>
<gene>
    <name evidence="4 5" type="primary">kdsB</name>
    <name evidence="5" type="ORF">J8F10_19615</name>
</gene>
<dbReference type="InterPro" id="IPR029044">
    <property type="entry name" value="Nucleotide-diphossugar_trans"/>
</dbReference>
<dbReference type="RefSeq" id="WP_210656529.1">
    <property type="nucleotide sequence ID" value="NZ_JAGKQQ010000001.1"/>
</dbReference>
<evidence type="ECO:0000256" key="2">
    <source>
        <dbReference type="ARBA" id="ARBA00022695"/>
    </source>
</evidence>
<dbReference type="PANTHER" id="PTHR42866">
    <property type="entry name" value="3-DEOXY-MANNO-OCTULOSONATE CYTIDYLYLTRANSFERASE"/>
    <property type="match status" value="1"/>
</dbReference>
<dbReference type="InterPro" id="IPR004528">
    <property type="entry name" value="KdsB"/>
</dbReference>
<dbReference type="PANTHER" id="PTHR42866:SF2">
    <property type="entry name" value="3-DEOXY-MANNO-OCTULOSONATE CYTIDYLYLTRANSFERASE, MITOCHONDRIAL"/>
    <property type="match status" value="1"/>
</dbReference>
<name>A0ABS5BUW8_9BACT</name>
<dbReference type="Pfam" id="PF02348">
    <property type="entry name" value="CTP_transf_3"/>
    <property type="match status" value="1"/>
</dbReference>
<accession>A0ABS5BUW8</accession>
<comment type="pathway">
    <text evidence="4">Nucleotide-sugar biosynthesis; CMP-3-deoxy-D-manno-octulosonate biosynthesis; CMP-3-deoxy-D-manno-octulosonate from 3-deoxy-D-manno-octulosonate and CTP: step 1/1.</text>
</comment>
<sequence length="258" mass="28271">MRAAIVIPARFASSRLPGKPLLRETGKYLIQHVFERAQKAKCASDVIVATDDDRIFAAVREFGGTPVMTREDHVSGTDRVAEVAARLGADVVINLQGDEPQFDPDAIDLLAELMRAPGSDMATLAVPITDAETYRNPNVVKVVCDDRGRALYFSRSPIPMVRDGEPDFAASPARFLQHLGVYAYRRDFLLRIAGTPPHPLEQSEKLEQLRVLGTGGTIMLGQVARAHRGVDTPADYADFVRWYRQNGDDGAGGTRRAA</sequence>
<keyword evidence="4" id="KW-0963">Cytoplasm</keyword>
<dbReference type="NCBIfam" id="NF009905">
    <property type="entry name" value="PRK13368.1"/>
    <property type="match status" value="1"/>
</dbReference>
<dbReference type="NCBIfam" id="NF003950">
    <property type="entry name" value="PRK05450.1-3"/>
    <property type="match status" value="1"/>
</dbReference>
<reference evidence="5 6" key="1">
    <citation type="submission" date="2021-04" db="EMBL/GenBank/DDBJ databases">
        <authorList>
            <person name="Ivanova A."/>
        </authorList>
    </citation>
    <scope>NUCLEOTIDE SEQUENCE [LARGE SCALE GENOMIC DNA]</scope>
    <source>
        <strain evidence="5 6">G18</strain>
    </source>
</reference>
<evidence type="ECO:0000313" key="6">
    <source>
        <dbReference type="Proteomes" id="UP000676565"/>
    </source>
</evidence>
<dbReference type="HAMAP" id="MF_00057">
    <property type="entry name" value="KdsB"/>
    <property type="match status" value="1"/>
</dbReference>
<comment type="subcellular location">
    <subcellularLocation>
        <location evidence="4">Cytoplasm</location>
    </subcellularLocation>
</comment>
<dbReference type="EC" id="2.7.7.38" evidence="4"/>
<comment type="caution">
    <text evidence="5">The sequence shown here is derived from an EMBL/GenBank/DDBJ whole genome shotgun (WGS) entry which is preliminary data.</text>
</comment>
<keyword evidence="6" id="KW-1185">Reference proteome</keyword>
<comment type="function">
    <text evidence="4">Activates KDO (a required 8-carbon sugar) for incorporation into bacterial lipopolysaccharide in Gram-negative bacteria.</text>
</comment>
<dbReference type="EMBL" id="JAGKQQ010000001">
    <property type="protein sequence ID" value="MBP3957461.1"/>
    <property type="molecule type" value="Genomic_DNA"/>
</dbReference>
<proteinExistence type="inferred from homology"/>
<dbReference type="Proteomes" id="UP000676565">
    <property type="component" value="Unassembled WGS sequence"/>
</dbReference>
<keyword evidence="3 4" id="KW-0448">Lipopolysaccharide biosynthesis</keyword>
<dbReference type="InterPro" id="IPR003329">
    <property type="entry name" value="Cytidylyl_trans"/>
</dbReference>
<comment type="catalytic activity">
    <reaction evidence="4">
        <text>3-deoxy-alpha-D-manno-oct-2-ulosonate + CTP = CMP-3-deoxy-beta-D-manno-octulosonate + diphosphate</text>
        <dbReference type="Rhea" id="RHEA:23448"/>
        <dbReference type="ChEBI" id="CHEBI:33019"/>
        <dbReference type="ChEBI" id="CHEBI:37563"/>
        <dbReference type="ChEBI" id="CHEBI:85986"/>
        <dbReference type="ChEBI" id="CHEBI:85987"/>
        <dbReference type="EC" id="2.7.7.38"/>
    </reaction>
</comment>
<dbReference type="NCBIfam" id="NF003952">
    <property type="entry name" value="PRK05450.1-5"/>
    <property type="match status" value="1"/>
</dbReference>
<protein>
    <recommendedName>
        <fullName evidence="4">3-deoxy-manno-octulosonate cytidylyltransferase</fullName>
        <ecNumber evidence="4">2.7.7.38</ecNumber>
    </recommendedName>
    <alternativeName>
        <fullName evidence="4">CMP-2-keto-3-deoxyoctulosonic acid synthase</fullName>
        <shortName evidence="4">CKS</shortName>
        <shortName evidence="4">CMP-KDO synthase</shortName>
    </alternativeName>
</protein>
<comment type="similarity">
    <text evidence="4">Belongs to the KdsB family.</text>
</comment>
<organism evidence="5 6">
    <name type="scientific">Gemmata palustris</name>
    <dbReference type="NCBI Taxonomy" id="2822762"/>
    <lineage>
        <taxon>Bacteria</taxon>
        <taxon>Pseudomonadati</taxon>
        <taxon>Planctomycetota</taxon>
        <taxon>Planctomycetia</taxon>
        <taxon>Gemmatales</taxon>
        <taxon>Gemmataceae</taxon>
        <taxon>Gemmata</taxon>
    </lineage>
</organism>
<evidence type="ECO:0000256" key="1">
    <source>
        <dbReference type="ARBA" id="ARBA00022679"/>
    </source>
</evidence>
<evidence type="ECO:0000256" key="3">
    <source>
        <dbReference type="ARBA" id="ARBA00022985"/>
    </source>
</evidence>
<evidence type="ECO:0000256" key="4">
    <source>
        <dbReference type="HAMAP-Rule" id="MF_00057"/>
    </source>
</evidence>